<keyword evidence="1" id="KW-0472">Membrane</keyword>
<organism evidence="2 3">
    <name type="scientific">Runella rosea</name>
    <dbReference type="NCBI Taxonomy" id="2259595"/>
    <lineage>
        <taxon>Bacteria</taxon>
        <taxon>Pseudomonadati</taxon>
        <taxon>Bacteroidota</taxon>
        <taxon>Cytophagia</taxon>
        <taxon>Cytophagales</taxon>
        <taxon>Spirosomataceae</taxon>
        <taxon>Runella</taxon>
    </lineage>
</organism>
<dbReference type="KEGG" id="run:DR864_21295"/>
<sequence>MKKPNLYLAFQWLIFLPIILPLCIVFGALQGVFNTVEQMAQQMWSDVSTVEKTVEPSEL</sequence>
<keyword evidence="3" id="KW-1185">Reference proteome</keyword>
<proteinExistence type="predicted"/>
<feature type="transmembrane region" description="Helical" evidence="1">
    <location>
        <begin position="12"/>
        <end position="33"/>
    </location>
</feature>
<protein>
    <submittedName>
        <fullName evidence="2">Uncharacterized protein</fullName>
    </submittedName>
</protein>
<evidence type="ECO:0000256" key="1">
    <source>
        <dbReference type="SAM" id="Phobius"/>
    </source>
</evidence>
<evidence type="ECO:0000313" key="3">
    <source>
        <dbReference type="Proteomes" id="UP000251993"/>
    </source>
</evidence>
<reference evidence="2 3" key="1">
    <citation type="submission" date="2018-07" db="EMBL/GenBank/DDBJ databases">
        <title>Genome sequencing of Runella.</title>
        <authorList>
            <person name="Baek M.-G."/>
            <person name="Yi H."/>
        </authorList>
    </citation>
    <scope>NUCLEOTIDE SEQUENCE [LARGE SCALE GENOMIC DNA]</scope>
    <source>
        <strain evidence="2 3">HYN0085</strain>
    </source>
</reference>
<keyword evidence="1" id="KW-0812">Transmembrane</keyword>
<dbReference type="RefSeq" id="WP_114070401.1">
    <property type="nucleotide sequence ID" value="NZ_CP030850.1"/>
</dbReference>
<dbReference type="OrthoDB" id="965398at2"/>
<dbReference type="EMBL" id="CP030850">
    <property type="protein sequence ID" value="AXE21660.1"/>
    <property type="molecule type" value="Genomic_DNA"/>
</dbReference>
<evidence type="ECO:0000313" key="2">
    <source>
        <dbReference type="EMBL" id="AXE21660.1"/>
    </source>
</evidence>
<dbReference type="Proteomes" id="UP000251993">
    <property type="component" value="Chromosome"/>
</dbReference>
<accession>A0A344TSN9</accession>
<name>A0A344TSN9_9BACT</name>
<keyword evidence="1" id="KW-1133">Transmembrane helix</keyword>
<dbReference type="AlphaFoldDB" id="A0A344TSN9"/>
<gene>
    <name evidence="2" type="ORF">DR864_21295</name>
</gene>